<evidence type="ECO:0000256" key="3">
    <source>
        <dbReference type="ARBA" id="ARBA00022833"/>
    </source>
</evidence>
<feature type="domain" description="FLYWCH-type" evidence="4">
    <location>
        <begin position="114"/>
        <end position="173"/>
    </location>
</feature>
<proteinExistence type="predicted"/>
<accession>A0A7R9CS72</accession>
<evidence type="ECO:0000259" key="4">
    <source>
        <dbReference type="Pfam" id="PF04500"/>
    </source>
</evidence>
<keyword evidence="1" id="KW-0479">Metal-binding</keyword>
<evidence type="ECO:0000256" key="1">
    <source>
        <dbReference type="ARBA" id="ARBA00022723"/>
    </source>
</evidence>
<gene>
    <name evidence="5" type="ORF">TPSB3V08_LOCUS2683</name>
</gene>
<evidence type="ECO:0000313" key="5">
    <source>
        <dbReference type="EMBL" id="CAD7400585.1"/>
    </source>
</evidence>
<organism evidence="5">
    <name type="scientific">Timema poppense</name>
    <name type="common">Walking stick</name>
    <dbReference type="NCBI Taxonomy" id="170557"/>
    <lineage>
        <taxon>Eukaryota</taxon>
        <taxon>Metazoa</taxon>
        <taxon>Ecdysozoa</taxon>
        <taxon>Arthropoda</taxon>
        <taxon>Hexapoda</taxon>
        <taxon>Insecta</taxon>
        <taxon>Pterygota</taxon>
        <taxon>Neoptera</taxon>
        <taxon>Polyneoptera</taxon>
        <taxon>Phasmatodea</taxon>
        <taxon>Timematodea</taxon>
        <taxon>Timematoidea</taxon>
        <taxon>Timematidae</taxon>
        <taxon>Timema</taxon>
    </lineage>
</organism>
<sequence length="200" mass="22578">MIQILILPVISSPVSFDSDALVHWFSKVEGLSGGGEGVFKKGKQQVKIQFPAPFHCSVLKWVVLNLLITEVNSIQPCGVRSNISLMPCGQYIYISFVLSLHSKQAILAPKGLRYVRGQRGNPLLVYSGYLFRQQHDCGSTIIWKCVMTRETNCLARCTTSKDAVIDEEQEHNHPPPTDKIRARELEEAYRLRNGIVPRYH</sequence>
<keyword evidence="3" id="KW-0862">Zinc</keyword>
<dbReference type="EMBL" id="OD001093">
    <property type="protein sequence ID" value="CAD7400585.1"/>
    <property type="molecule type" value="Genomic_DNA"/>
</dbReference>
<reference evidence="5" key="1">
    <citation type="submission" date="2020-11" db="EMBL/GenBank/DDBJ databases">
        <authorList>
            <person name="Tran Van P."/>
        </authorList>
    </citation>
    <scope>NUCLEOTIDE SEQUENCE</scope>
</reference>
<name>A0A7R9CS72_TIMPO</name>
<dbReference type="InterPro" id="IPR007588">
    <property type="entry name" value="Znf_FLYWCH"/>
</dbReference>
<evidence type="ECO:0000256" key="2">
    <source>
        <dbReference type="ARBA" id="ARBA00022771"/>
    </source>
</evidence>
<dbReference type="Pfam" id="PF04500">
    <property type="entry name" value="FLYWCH"/>
    <property type="match status" value="1"/>
</dbReference>
<keyword evidence="2" id="KW-0863">Zinc-finger</keyword>
<dbReference type="Gene3D" id="2.20.25.240">
    <property type="match status" value="1"/>
</dbReference>
<dbReference type="GO" id="GO:0008270">
    <property type="term" value="F:zinc ion binding"/>
    <property type="evidence" value="ECO:0007669"/>
    <property type="project" value="UniProtKB-KW"/>
</dbReference>
<protein>
    <recommendedName>
        <fullName evidence="4">FLYWCH-type domain-containing protein</fullName>
    </recommendedName>
</protein>
<dbReference type="AlphaFoldDB" id="A0A7R9CS72"/>